<evidence type="ECO:0000259" key="3">
    <source>
        <dbReference type="Pfam" id="PF12793"/>
    </source>
</evidence>
<dbReference type="PATRIC" id="fig|1423.173.peg.886"/>
<reference evidence="4 5" key="1">
    <citation type="submission" date="2014-12" db="EMBL/GenBank/DDBJ databases">
        <title>Comparative genome analysis of Bacillus coagulans HM-08, Clostridium butyricum HM-68, Bacillus subtilis HM-66 and Bacillus licheniformis BL-09.</title>
        <authorList>
            <person name="Zhang H."/>
        </authorList>
    </citation>
    <scope>NUCLEOTIDE SEQUENCE [LARGE SCALE GENOMIC DNA]</scope>
    <source>
        <strain evidence="4 5">HM-66</strain>
    </source>
</reference>
<dbReference type="AlphaFoldDB" id="A0A0D1KSZ9"/>
<dbReference type="PANTHER" id="PTHR30290">
    <property type="entry name" value="PERIPLASMIC BINDING COMPONENT OF ABC TRANSPORTER"/>
    <property type="match status" value="1"/>
</dbReference>
<dbReference type="Gene3D" id="3.10.105.10">
    <property type="entry name" value="Dipeptide-binding Protein, Domain 3"/>
    <property type="match status" value="1"/>
</dbReference>
<dbReference type="EMBL" id="JXBC01000002">
    <property type="protein sequence ID" value="KIU12005.1"/>
    <property type="molecule type" value="Genomic_DNA"/>
</dbReference>
<dbReference type="Proteomes" id="UP000032247">
    <property type="component" value="Unassembled WGS sequence"/>
</dbReference>
<dbReference type="GO" id="GO:0015833">
    <property type="term" value="P:peptide transport"/>
    <property type="evidence" value="ECO:0007669"/>
    <property type="project" value="TreeGrafter"/>
</dbReference>
<dbReference type="SUPFAM" id="SSF53850">
    <property type="entry name" value="Periplasmic binding protein-like II"/>
    <property type="match status" value="1"/>
</dbReference>
<evidence type="ECO:0000313" key="5">
    <source>
        <dbReference type="Proteomes" id="UP000032247"/>
    </source>
</evidence>
<dbReference type="GO" id="GO:0003677">
    <property type="term" value="F:DNA binding"/>
    <property type="evidence" value="ECO:0007669"/>
    <property type="project" value="UniProtKB-KW"/>
</dbReference>
<evidence type="ECO:0000259" key="2">
    <source>
        <dbReference type="Pfam" id="PF00496"/>
    </source>
</evidence>
<gene>
    <name evidence="4" type="ORF">SC09_Contig19orf00330</name>
</gene>
<sequence>MKLIEHYVALVKTGCAEYGQMNEMTLTEIANCLFCTERNAKLILHKLENNNWIIRESGAGRGRKSKIAFLRRPEELLLQTAKEYTMSGKLKKAKELLQQYQSTFPGLQNEYNMWLSEVFGFVTETGENGTKDVLRLFITPESVSSLDPCQIFLRSEGHFVKQIFDTLFTFDSDMQEPKPHLVHGWEEVEKKQWRFFLRKGVSFHNGQPLTSRDVAFTFKRFLELGDNPYKWLLHGVKQVLEKGPYCVELILDKPNALLPYALCDERLSILPAEQDGGKNGTGPFQVNQQHSGMLVLEANERYFKGRPYLDRVEFVFSEQAGEMNGFTIQEKQTCPEQQTVFDERHVQYLSLNLKKKGPLQHRSFRKALRLLISSERLVREAGGHRRIPVTSFLHPSPFEWEGVSPSELLKKSGYEGETIVLYTFSETDHREDAEWIQNICAEHGIKLTLQFCDAADLRRPEIVQMADIIHDSATFYQDSEFGFLHLLLSENSFLYQHLSEKLTQIYSGMTERMFSMPDRCSRIDILRDIDRQMIQELNAIPLYQNVLQVTSSKNVKGLVLDEEGWIDLYSVWLSK</sequence>
<dbReference type="Pfam" id="PF00496">
    <property type="entry name" value="SBP_bac_5"/>
    <property type="match status" value="1"/>
</dbReference>
<dbReference type="InterPro" id="IPR039424">
    <property type="entry name" value="SBP_5"/>
</dbReference>
<dbReference type="GO" id="GO:1904680">
    <property type="term" value="F:peptide transmembrane transporter activity"/>
    <property type="evidence" value="ECO:0007669"/>
    <property type="project" value="TreeGrafter"/>
</dbReference>
<evidence type="ECO:0008006" key="6">
    <source>
        <dbReference type="Google" id="ProtNLM"/>
    </source>
</evidence>
<keyword evidence="1" id="KW-0238">DNA-binding</keyword>
<evidence type="ECO:0000313" key="4">
    <source>
        <dbReference type="EMBL" id="KIU12005.1"/>
    </source>
</evidence>
<dbReference type="Pfam" id="PF12793">
    <property type="entry name" value="SgrR_N"/>
    <property type="match status" value="1"/>
</dbReference>
<dbReference type="CDD" id="cd08507">
    <property type="entry name" value="PBP2_SgrR_like"/>
    <property type="match status" value="1"/>
</dbReference>
<dbReference type="PANTHER" id="PTHR30290:SF72">
    <property type="entry name" value="HTH-TYPE TRANSCRIPTIONAL REGULATOR SGRR"/>
    <property type="match status" value="1"/>
</dbReference>
<dbReference type="InterPro" id="IPR025370">
    <property type="entry name" value="SgrR_HTH_N"/>
</dbReference>
<proteinExistence type="predicted"/>
<feature type="domain" description="Transcriptional regulator SgrR N-terminal HTH" evidence="3">
    <location>
        <begin position="3"/>
        <end position="104"/>
    </location>
</feature>
<dbReference type="Gene3D" id="3.40.190.10">
    <property type="entry name" value="Periplasmic binding protein-like II"/>
    <property type="match status" value="1"/>
</dbReference>
<comment type="caution">
    <text evidence="4">The sequence shown here is derived from an EMBL/GenBank/DDBJ whole genome shotgun (WGS) entry which is preliminary data.</text>
</comment>
<feature type="domain" description="Solute-binding protein family 5" evidence="2">
    <location>
        <begin position="176"/>
        <end position="455"/>
    </location>
</feature>
<evidence type="ECO:0000256" key="1">
    <source>
        <dbReference type="ARBA" id="ARBA00023125"/>
    </source>
</evidence>
<protein>
    <recommendedName>
        <fullName evidence="6">SgrR family transcriptional regulator</fullName>
    </recommendedName>
</protein>
<organism evidence="4 5">
    <name type="scientific">Bacillus subtilis</name>
    <dbReference type="NCBI Taxonomy" id="1423"/>
    <lineage>
        <taxon>Bacteria</taxon>
        <taxon>Bacillati</taxon>
        <taxon>Bacillota</taxon>
        <taxon>Bacilli</taxon>
        <taxon>Bacillales</taxon>
        <taxon>Bacillaceae</taxon>
        <taxon>Bacillus</taxon>
    </lineage>
</organism>
<dbReference type="STRING" id="483913.AN935_05495"/>
<name>A0A0D1KSZ9_BACIU</name>
<dbReference type="InterPro" id="IPR000914">
    <property type="entry name" value="SBP_5_dom"/>
</dbReference>
<accession>A0A0D1KSZ9</accession>